<evidence type="ECO:0000313" key="3">
    <source>
        <dbReference type="Proteomes" id="UP000308199"/>
    </source>
</evidence>
<feature type="compositionally biased region" description="Polar residues" evidence="1">
    <location>
        <begin position="40"/>
        <end position="55"/>
    </location>
</feature>
<dbReference type="EMBL" id="SGPK01000427">
    <property type="protein sequence ID" value="THH03679.1"/>
    <property type="molecule type" value="Genomic_DNA"/>
</dbReference>
<dbReference type="AlphaFoldDB" id="A0A4S4KXS7"/>
<comment type="caution">
    <text evidence="2">The sequence shown here is derived from an EMBL/GenBank/DDBJ whole genome shotgun (WGS) entry which is preliminary data.</text>
</comment>
<dbReference type="Proteomes" id="UP000308199">
    <property type="component" value="Unassembled WGS sequence"/>
</dbReference>
<keyword evidence="3" id="KW-1185">Reference proteome</keyword>
<feature type="region of interest" description="Disordered" evidence="1">
    <location>
        <begin position="40"/>
        <end position="60"/>
    </location>
</feature>
<name>A0A4S4KXS7_9AGAM</name>
<reference evidence="2 3" key="1">
    <citation type="submission" date="2019-02" db="EMBL/GenBank/DDBJ databases">
        <title>Genome sequencing of the rare red list fungi Phellinidium pouzarii.</title>
        <authorList>
            <person name="Buettner E."/>
            <person name="Kellner H."/>
        </authorList>
    </citation>
    <scope>NUCLEOTIDE SEQUENCE [LARGE SCALE GENOMIC DNA]</scope>
    <source>
        <strain evidence="2 3">DSM 108285</strain>
    </source>
</reference>
<protein>
    <submittedName>
        <fullName evidence="2">Uncharacterized protein</fullName>
    </submittedName>
</protein>
<organism evidence="2 3">
    <name type="scientific">Phellinidium pouzarii</name>
    <dbReference type="NCBI Taxonomy" id="167371"/>
    <lineage>
        <taxon>Eukaryota</taxon>
        <taxon>Fungi</taxon>
        <taxon>Dikarya</taxon>
        <taxon>Basidiomycota</taxon>
        <taxon>Agaricomycotina</taxon>
        <taxon>Agaricomycetes</taxon>
        <taxon>Hymenochaetales</taxon>
        <taxon>Hymenochaetaceae</taxon>
        <taxon>Phellinidium</taxon>
    </lineage>
</organism>
<proteinExistence type="predicted"/>
<gene>
    <name evidence="2" type="ORF">EW145_g6093</name>
</gene>
<accession>A0A4S4KXS7</accession>
<evidence type="ECO:0000256" key="1">
    <source>
        <dbReference type="SAM" id="MobiDB-lite"/>
    </source>
</evidence>
<sequence>MVSVISITEVFSVQVIPSADPPLTLEFFTLLLVAVAPKRPSNTAPEGVGSDSTDGNDTDAVAGAYASRSTAAWRRFAPIIDVTEKFDLPANKFEGNSGLELFVMGLRWGGGGTGASLACCDRGRVHVWEHVGDKEEVAGVETAVTAGVGGGEIDEDARTVLVADETGSGCDLESMWRDASPDCLEGVDWIFLL</sequence>
<evidence type="ECO:0000313" key="2">
    <source>
        <dbReference type="EMBL" id="THH03679.1"/>
    </source>
</evidence>